<dbReference type="AlphaFoldDB" id="A0A3G9JWE1"/>
<dbReference type="Gene3D" id="2.30.250.10">
    <property type="entry name" value="Aminopeptidase i, Domain 2"/>
    <property type="match status" value="1"/>
</dbReference>
<dbReference type="GO" id="GO:0008237">
    <property type="term" value="F:metallopeptidase activity"/>
    <property type="evidence" value="ECO:0007669"/>
    <property type="project" value="UniProtKB-KW"/>
</dbReference>
<dbReference type="SUPFAM" id="SSF101821">
    <property type="entry name" value="Aminopeptidase/glucanase lid domain"/>
    <property type="match status" value="1"/>
</dbReference>
<keyword evidence="3 9" id="KW-0031">Aminopeptidase</keyword>
<keyword evidence="5 9" id="KW-0479">Metal-binding</keyword>
<dbReference type="InterPro" id="IPR023358">
    <property type="entry name" value="Peptidase_M18_dom2"/>
</dbReference>
<dbReference type="OrthoDB" id="5288740at2"/>
<dbReference type="EC" id="3.4.11.-" evidence="10"/>
<dbReference type="Gene3D" id="3.40.630.10">
    <property type="entry name" value="Zn peptidases"/>
    <property type="match status" value="1"/>
</dbReference>
<evidence type="ECO:0000313" key="12">
    <source>
        <dbReference type="Proteomes" id="UP000273154"/>
    </source>
</evidence>
<dbReference type="SUPFAM" id="SSF53187">
    <property type="entry name" value="Zn-dependent exopeptidases"/>
    <property type="match status" value="1"/>
</dbReference>
<evidence type="ECO:0000256" key="2">
    <source>
        <dbReference type="ARBA" id="ARBA00008290"/>
    </source>
</evidence>
<comment type="cofactor">
    <cofactor evidence="1 10">
        <name>Zn(2+)</name>
        <dbReference type="ChEBI" id="CHEBI:29105"/>
    </cofactor>
</comment>
<dbReference type="PRINTS" id="PR00932">
    <property type="entry name" value="AMINO1PTASE"/>
</dbReference>
<dbReference type="PANTHER" id="PTHR28570:SF3">
    <property type="entry name" value="ASPARTYL AMINOPEPTIDASE"/>
    <property type="match status" value="1"/>
</dbReference>
<comment type="similarity">
    <text evidence="2 9">Belongs to the peptidase M18 family.</text>
</comment>
<evidence type="ECO:0000256" key="8">
    <source>
        <dbReference type="ARBA" id="ARBA00023049"/>
    </source>
</evidence>
<evidence type="ECO:0000256" key="1">
    <source>
        <dbReference type="ARBA" id="ARBA00001947"/>
    </source>
</evidence>
<accession>A0A3G9JWE1</accession>
<dbReference type="RefSeq" id="WP_126421147.1">
    <property type="nucleotide sequence ID" value="NZ_AP019367.1"/>
</dbReference>
<keyword evidence="12" id="KW-1185">Reference proteome</keyword>
<dbReference type="EMBL" id="AP019367">
    <property type="protein sequence ID" value="BBH49791.1"/>
    <property type="molecule type" value="Genomic_DNA"/>
</dbReference>
<proteinExistence type="inferred from homology"/>
<keyword evidence="6 9" id="KW-0378">Hydrolase</keyword>
<evidence type="ECO:0000256" key="7">
    <source>
        <dbReference type="ARBA" id="ARBA00022833"/>
    </source>
</evidence>
<gene>
    <name evidence="11" type="ORF">Pcatena_03780</name>
</gene>
<dbReference type="GO" id="GO:0006508">
    <property type="term" value="P:proteolysis"/>
    <property type="evidence" value="ECO:0007669"/>
    <property type="project" value="UniProtKB-KW"/>
</dbReference>
<dbReference type="KEGG" id="pcat:Pcatena_03780"/>
<dbReference type="GeneID" id="88848521"/>
<dbReference type="Pfam" id="PF02127">
    <property type="entry name" value="Peptidase_M18"/>
    <property type="match status" value="1"/>
</dbReference>
<protein>
    <recommendedName>
        <fullName evidence="10">M18 family aminopeptidase</fullName>
        <ecNumber evidence="10">3.4.11.-</ecNumber>
    </recommendedName>
</protein>
<dbReference type="GO" id="GO:0008270">
    <property type="term" value="F:zinc ion binding"/>
    <property type="evidence" value="ECO:0007669"/>
    <property type="project" value="InterPro"/>
</dbReference>
<evidence type="ECO:0000256" key="4">
    <source>
        <dbReference type="ARBA" id="ARBA00022670"/>
    </source>
</evidence>
<evidence type="ECO:0000256" key="3">
    <source>
        <dbReference type="ARBA" id="ARBA00022438"/>
    </source>
</evidence>
<evidence type="ECO:0000256" key="10">
    <source>
        <dbReference type="RuleBase" id="RU004387"/>
    </source>
</evidence>
<evidence type="ECO:0000313" key="11">
    <source>
        <dbReference type="EMBL" id="BBH49791.1"/>
    </source>
</evidence>
<reference evidence="12" key="1">
    <citation type="submission" date="2018-11" db="EMBL/GenBank/DDBJ databases">
        <title>Comparative genomics of Parolsenella catena and Libanicoccus massiliensis: Reclassification of Libanicoccus massiliensis as Parolsenella massiliensis comb. nov.</title>
        <authorList>
            <person name="Sakamoto M."/>
            <person name="Ikeyama N."/>
            <person name="Murakami T."/>
            <person name="Mori H."/>
            <person name="Yuki M."/>
            <person name="Ohkuma M."/>
        </authorList>
    </citation>
    <scope>NUCLEOTIDE SEQUENCE [LARGE SCALE GENOMIC DNA]</scope>
    <source>
        <strain evidence="12">JCM 31932</strain>
    </source>
</reference>
<dbReference type="PANTHER" id="PTHR28570">
    <property type="entry name" value="ASPARTYL AMINOPEPTIDASE"/>
    <property type="match status" value="1"/>
</dbReference>
<dbReference type="GO" id="GO:0004177">
    <property type="term" value="F:aminopeptidase activity"/>
    <property type="evidence" value="ECO:0007669"/>
    <property type="project" value="UniProtKB-KW"/>
</dbReference>
<name>A0A3G9JWE1_9ACTN</name>
<evidence type="ECO:0000256" key="6">
    <source>
        <dbReference type="ARBA" id="ARBA00022801"/>
    </source>
</evidence>
<evidence type="ECO:0000256" key="5">
    <source>
        <dbReference type="ARBA" id="ARBA00022723"/>
    </source>
</evidence>
<dbReference type="Proteomes" id="UP000273154">
    <property type="component" value="Chromosome"/>
</dbReference>
<dbReference type="CDD" id="cd05658">
    <property type="entry name" value="M18_DAP"/>
    <property type="match status" value="1"/>
</dbReference>
<sequence>MDVTSKTTATDVALAEELVSFIQKSPSMFHSAATIRSYLDEAGFTYLPETGAWDVEPGGSYYTCRNNSTVIAWKVGARLTEEGSSYHFQLAASHSDSPTFKLKTAAELEGPESYLRLDTEAYGGMIDYTWFDKPLSLAGRVLVREGARIESRLVSLDRDVAIIPSLPIHLDRSVNERFSPNRASDLCPVMSAGDCTMGTVNALVAESLGVAPEQIVARDLFLVNRQRPCVWGAANEFVSSPKLDDLACAFTSLKAFLASDNERDVSVYCCFDNEEVGSNTKQGAMSTVLADTLARLNAALGHTTDELHQAIAKSMLVSCDNAHAVHPNQAGKYDAANRCRLNGGLAVKEAANQKYCTDAFSRAVFAAVCADAGVPVQTFANRSDMAGGSTLGNLSNTQVSMHAVDVGLPQLAMHSSFETGGTRDVALAVAALAAFYDADLRIDGADAVELG</sequence>
<dbReference type="InterPro" id="IPR001948">
    <property type="entry name" value="Peptidase_M18"/>
</dbReference>
<dbReference type="GO" id="GO:0005737">
    <property type="term" value="C:cytoplasm"/>
    <property type="evidence" value="ECO:0007669"/>
    <property type="project" value="UniProtKB-ARBA"/>
</dbReference>
<keyword evidence="7 9" id="KW-0862">Zinc</keyword>
<evidence type="ECO:0000256" key="9">
    <source>
        <dbReference type="RuleBase" id="RU004386"/>
    </source>
</evidence>
<keyword evidence="8 9" id="KW-0482">Metalloprotease</keyword>
<dbReference type="NCBIfam" id="NF002759">
    <property type="entry name" value="PRK02813.1"/>
    <property type="match status" value="1"/>
</dbReference>
<organism evidence="11 12">
    <name type="scientific">Parolsenella catena</name>
    <dbReference type="NCBI Taxonomy" id="2003188"/>
    <lineage>
        <taxon>Bacteria</taxon>
        <taxon>Bacillati</taxon>
        <taxon>Actinomycetota</taxon>
        <taxon>Coriobacteriia</taxon>
        <taxon>Coriobacteriales</taxon>
        <taxon>Atopobiaceae</taxon>
        <taxon>Parolsenella</taxon>
    </lineage>
</organism>
<keyword evidence="4 9" id="KW-0645">Protease</keyword>